<keyword evidence="1" id="KW-0479">Metal-binding</keyword>
<keyword evidence="5" id="KW-1185">Reference proteome</keyword>
<protein>
    <recommendedName>
        <fullName evidence="3">Phorbol-ester/DAG-type domain-containing protein</fullName>
    </recommendedName>
</protein>
<evidence type="ECO:0000313" key="4">
    <source>
        <dbReference type="EMBL" id="MBA0634857.1"/>
    </source>
</evidence>
<dbReference type="PROSITE" id="PS50081">
    <property type="entry name" value="ZF_DAG_PE_2"/>
    <property type="match status" value="1"/>
</dbReference>
<dbReference type="GO" id="GO:0046872">
    <property type="term" value="F:metal ion binding"/>
    <property type="evidence" value="ECO:0007669"/>
    <property type="project" value="UniProtKB-KW"/>
</dbReference>
<dbReference type="PANTHER" id="PTHR46288:SF70">
    <property type="entry name" value="CYSTEINE_HISTIDINE-RICH C1 DOMAIN FAMILY PROTEIN"/>
    <property type="match status" value="1"/>
</dbReference>
<reference evidence="4 5" key="1">
    <citation type="journal article" date="2019" name="Genome Biol. Evol.">
        <title>Insights into the evolution of the New World diploid cottons (Gossypium, subgenus Houzingenia) based on genome sequencing.</title>
        <authorList>
            <person name="Grover C.E."/>
            <person name="Arick M.A. 2nd"/>
            <person name="Thrash A."/>
            <person name="Conover J.L."/>
            <person name="Sanders W.S."/>
            <person name="Peterson D.G."/>
            <person name="Frelichowski J.E."/>
            <person name="Scheffler J.A."/>
            <person name="Scheffler B.E."/>
            <person name="Wendel J.F."/>
        </authorList>
    </citation>
    <scope>NUCLEOTIDE SEQUENCE [LARGE SCALE GENOMIC DNA]</scope>
    <source>
        <strain evidence="4">27</strain>
        <tissue evidence="4">Leaf</tissue>
    </source>
</reference>
<name>A0A7J8T940_GOSDV</name>
<feature type="domain" description="Phorbol-ester/DAG-type" evidence="3">
    <location>
        <begin position="1"/>
        <end position="45"/>
    </location>
</feature>
<evidence type="ECO:0000259" key="3">
    <source>
        <dbReference type="PROSITE" id="PS50081"/>
    </source>
</evidence>
<dbReference type="EMBL" id="JABFAC010239629">
    <property type="protein sequence ID" value="MBA0634857.1"/>
    <property type="molecule type" value="Genomic_DNA"/>
</dbReference>
<dbReference type="InterPro" id="IPR002219">
    <property type="entry name" value="PKC_DAG/PE"/>
</dbReference>
<dbReference type="InterPro" id="IPR046349">
    <property type="entry name" value="C1-like_sf"/>
</dbReference>
<gene>
    <name evidence="4" type="ORF">Godav_024793</name>
</gene>
<sequence>MICSICEELCYSSSSSSSTYGCMECKFFLHKSCMKSIRRQLINHCIHPCSLIFITCPYGRLQQCDCCGKRFFHGIKFSCGACDLNLHVKCALPTIDSEDAKEIQHLSHPHTLALVQNDEEYGSEPRCVACAQICLAPAPTFRCAALYYVYWPSTPSHSP</sequence>
<dbReference type="Proteomes" id="UP000593561">
    <property type="component" value="Unassembled WGS sequence"/>
</dbReference>
<keyword evidence="2" id="KW-0862">Zinc</keyword>
<proteinExistence type="predicted"/>
<dbReference type="AlphaFoldDB" id="A0A7J8T940"/>
<evidence type="ECO:0000313" key="5">
    <source>
        <dbReference type="Proteomes" id="UP000593561"/>
    </source>
</evidence>
<comment type="caution">
    <text evidence="4">The sequence shown here is derived from an EMBL/GenBank/DDBJ whole genome shotgun (WGS) entry which is preliminary data.</text>
</comment>
<evidence type="ECO:0000256" key="2">
    <source>
        <dbReference type="ARBA" id="ARBA00022833"/>
    </source>
</evidence>
<dbReference type="SUPFAM" id="SSF57889">
    <property type="entry name" value="Cysteine-rich domain"/>
    <property type="match status" value="1"/>
</dbReference>
<accession>A0A7J8T940</accession>
<evidence type="ECO:0000256" key="1">
    <source>
        <dbReference type="ARBA" id="ARBA00022723"/>
    </source>
</evidence>
<organism evidence="4 5">
    <name type="scientific">Gossypium davidsonii</name>
    <name type="common">Davidson's cotton</name>
    <name type="synonym">Gossypium klotzschianum subsp. davidsonii</name>
    <dbReference type="NCBI Taxonomy" id="34287"/>
    <lineage>
        <taxon>Eukaryota</taxon>
        <taxon>Viridiplantae</taxon>
        <taxon>Streptophyta</taxon>
        <taxon>Embryophyta</taxon>
        <taxon>Tracheophyta</taxon>
        <taxon>Spermatophyta</taxon>
        <taxon>Magnoliopsida</taxon>
        <taxon>eudicotyledons</taxon>
        <taxon>Gunneridae</taxon>
        <taxon>Pentapetalae</taxon>
        <taxon>rosids</taxon>
        <taxon>malvids</taxon>
        <taxon>Malvales</taxon>
        <taxon>Malvaceae</taxon>
        <taxon>Malvoideae</taxon>
        <taxon>Gossypium</taxon>
    </lineage>
</organism>
<dbReference type="PANTHER" id="PTHR46288">
    <property type="entry name" value="PHORBOL-ESTER/DAG-TYPE DOMAIN-CONTAINING PROTEIN"/>
    <property type="match status" value="1"/>
</dbReference>